<dbReference type="GO" id="GO:0005783">
    <property type="term" value="C:endoplasmic reticulum"/>
    <property type="evidence" value="ECO:0007669"/>
    <property type="project" value="TreeGrafter"/>
</dbReference>
<feature type="compositionally biased region" description="Low complexity" evidence="13">
    <location>
        <begin position="1692"/>
        <end position="1709"/>
    </location>
</feature>
<evidence type="ECO:0000256" key="9">
    <source>
        <dbReference type="ARBA" id="ARBA00048605"/>
    </source>
</evidence>
<dbReference type="OrthoDB" id="9991317at2759"/>
<dbReference type="InterPro" id="IPR036026">
    <property type="entry name" value="Seven-hairpin_glycosidases"/>
</dbReference>
<evidence type="ECO:0000256" key="1">
    <source>
        <dbReference type="ARBA" id="ARBA00001913"/>
    </source>
</evidence>
<dbReference type="PROSITE" id="PS51419">
    <property type="entry name" value="RAB"/>
    <property type="match status" value="1"/>
</dbReference>
<dbReference type="GO" id="GO:0005525">
    <property type="term" value="F:GTP binding"/>
    <property type="evidence" value="ECO:0007669"/>
    <property type="project" value="InterPro"/>
</dbReference>
<dbReference type="PANTHER" id="PTHR11742">
    <property type="entry name" value="MANNOSYL-OLIGOSACCHARIDE ALPHA-1,2-MANNOSIDASE-RELATED"/>
    <property type="match status" value="1"/>
</dbReference>
<keyword evidence="5 12" id="KW-0378">Hydrolase</keyword>
<dbReference type="GO" id="GO:0005509">
    <property type="term" value="F:calcium ion binding"/>
    <property type="evidence" value="ECO:0007669"/>
    <property type="project" value="InterPro"/>
</dbReference>
<dbReference type="Pfam" id="PF01532">
    <property type="entry name" value="Glyco_hydro_47"/>
    <property type="match status" value="1"/>
</dbReference>
<keyword evidence="4 10" id="KW-0479">Metal-binding</keyword>
<feature type="region of interest" description="Disordered" evidence="13">
    <location>
        <begin position="2167"/>
        <end position="2186"/>
    </location>
</feature>
<feature type="disulfide bond" evidence="11">
    <location>
        <begin position="2097"/>
        <end position="2132"/>
    </location>
</feature>
<keyword evidence="15" id="KW-1185">Reference proteome</keyword>
<evidence type="ECO:0000256" key="13">
    <source>
        <dbReference type="SAM" id="MobiDB-lite"/>
    </source>
</evidence>
<evidence type="ECO:0000256" key="6">
    <source>
        <dbReference type="ARBA" id="ARBA00022837"/>
    </source>
</evidence>
<dbReference type="InterPro" id="IPR050749">
    <property type="entry name" value="Glycosyl_Hydrolase_47"/>
</dbReference>
<dbReference type="SUPFAM" id="SSF52540">
    <property type="entry name" value="P-loop containing nucleoside triphosphate hydrolases"/>
    <property type="match status" value="1"/>
</dbReference>
<accession>A0A4Q2D3R8</accession>
<comment type="pathway">
    <text evidence="2">Protein modification; protein glycosylation.</text>
</comment>
<dbReference type="NCBIfam" id="TIGR00231">
    <property type="entry name" value="small_GTP"/>
    <property type="match status" value="1"/>
</dbReference>
<dbReference type="Proteomes" id="UP000290288">
    <property type="component" value="Unassembled WGS sequence"/>
</dbReference>
<keyword evidence="12" id="KW-0326">Glycosidase</keyword>
<protein>
    <recommendedName>
        <fullName evidence="12">alpha-1,2-Mannosidase</fullName>
        <ecNumber evidence="12">3.2.1.-</ecNumber>
    </recommendedName>
</protein>
<dbReference type="SMART" id="SM00173">
    <property type="entry name" value="RAS"/>
    <property type="match status" value="1"/>
</dbReference>
<dbReference type="SUPFAM" id="SSF48225">
    <property type="entry name" value="Seven-hairpin glycosidases"/>
    <property type="match status" value="1"/>
</dbReference>
<keyword evidence="7 11" id="KW-1015">Disulfide bond</keyword>
<dbReference type="EMBL" id="SDEE01000797">
    <property type="protein sequence ID" value="RXW13943.1"/>
    <property type="molecule type" value="Genomic_DNA"/>
</dbReference>
<evidence type="ECO:0000256" key="11">
    <source>
        <dbReference type="PIRSR" id="PIRSR601382-3"/>
    </source>
</evidence>
<keyword evidence="6 10" id="KW-0106">Calcium</keyword>
<dbReference type="PROSITE" id="PS51421">
    <property type="entry name" value="RAS"/>
    <property type="match status" value="1"/>
</dbReference>
<gene>
    <name evidence="14" type="ORF">EST38_g11911</name>
</gene>
<dbReference type="GO" id="GO:0005975">
    <property type="term" value="P:carbohydrate metabolic process"/>
    <property type="evidence" value="ECO:0007669"/>
    <property type="project" value="InterPro"/>
</dbReference>
<comment type="catalytic activity">
    <reaction evidence="9">
        <text>N(4)-(alpha-D-Man-(1-&gt;2)-alpha-D-Man-(1-&gt;2)-alpha-D-Man-(1-&gt;3)-[alpha-D-Man-(1-&gt;2)-alpha-D-Man-(1-&gt;3)-[alpha-D-Man-(1-&gt;2)-alpha-D-Man-(1-&gt;6)]-alpha-D-Man-(1-&gt;6)]-beta-D-Man-(1-&gt;4)-beta-D-GlcNAc-(1-&gt;4)-beta-D-GlcNAc)-L-asparaginyl-[protein] (N-glucan mannose isomer 9A1,2,3B1,2,3) + 4 H2O = N(4)-(alpha-D-Man-(1-&gt;3)-[alpha-D-Man-(1-&gt;3)-[alpha-D-Man-(1-&gt;6)]-alpha-D-Man-(1-&gt;6)]-beta-D-Man-(1-&gt;4)-beta-D-GlcNAc-(1-&gt;4)-beta-D-GlcNAc)-L-asparaginyl-[protein] (N-glucan mannose isomer 5A1,2) + 4 beta-D-mannose</text>
        <dbReference type="Rhea" id="RHEA:56008"/>
        <dbReference type="Rhea" id="RHEA-COMP:14356"/>
        <dbReference type="Rhea" id="RHEA-COMP:14367"/>
        <dbReference type="ChEBI" id="CHEBI:15377"/>
        <dbReference type="ChEBI" id="CHEBI:28563"/>
        <dbReference type="ChEBI" id="CHEBI:59087"/>
        <dbReference type="ChEBI" id="CHEBI:139493"/>
        <dbReference type="EC" id="3.2.1.113"/>
    </reaction>
</comment>
<dbReference type="InterPro" id="IPR011990">
    <property type="entry name" value="TPR-like_helical_dom_sf"/>
</dbReference>
<comment type="caution">
    <text evidence="14">The sequence shown here is derived from an EMBL/GenBank/DDBJ whole genome shotgun (WGS) entry which is preliminary data.</text>
</comment>
<dbReference type="GO" id="GO:0003924">
    <property type="term" value="F:GTPase activity"/>
    <property type="evidence" value="ECO:0007669"/>
    <property type="project" value="InterPro"/>
</dbReference>
<dbReference type="GO" id="GO:0004571">
    <property type="term" value="F:mannosyl-oligosaccharide 1,2-alpha-mannosidase activity"/>
    <property type="evidence" value="ECO:0007669"/>
    <property type="project" value="UniProtKB-EC"/>
</dbReference>
<proteinExistence type="inferred from homology"/>
<evidence type="ECO:0000256" key="10">
    <source>
        <dbReference type="PIRSR" id="PIRSR601382-2"/>
    </source>
</evidence>
<evidence type="ECO:0000256" key="2">
    <source>
        <dbReference type="ARBA" id="ARBA00004922"/>
    </source>
</evidence>
<comment type="catalytic activity">
    <reaction evidence="8">
        <text>N(4)-(alpha-D-Man-(1-&gt;2)-alpha-D-Man-(1-&gt;2)-alpha-D-Man-(1-&gt;3)-[alpha-D-Man-(1-&gt;3)-[alpha-D-Man-(1-&gt;2)-alpha-D-Man-(1-&gt;6)]-alpha-D-Man-(1-&gt;6)]-beta-D-Man-(1-&gt;4)-beta-D-GlcNAc-(1-&gt;4)-beta-D-GlcNAc)-L-asparaginyl-[protein] (N-glucan mannose isomer 8A1,2,3B1,3) + 3 H2O = N(4)-(alpha-D-Man-(1-&gt;3)-[alpha-D-Man-(1-&gt;3)-[alpha-D-Man-(1-&gt;6)]-alpha-D-Man-(1-&gt;6)]-beta-D-Man-(1-&gt;4)-beta-D-GlcNAc-(1-&gt;4)-beta-D-GlcNAc)-L-asparaginyl-[protein] (N-glucan mannose isomer 5A1,2) + 3 beta-D-mannose</text>
        <dbReference type="Rhea" id="RHEA:56028"/>
        <dbReference type="Rhea" id="RHEA-COMP:14358"/>
        <dbReference type="Rhea" id="RHEA-COMP:14367"/>
        <dbReference type="ChEBI" id="CHEBI:15377"/>
        <dbReference type="ChEBI" id="CHEBI:28563"/>
        <dbReference type="ChEBI" id="CHEBI:59087"/>
        <dbReference type="ChEBI" id="CHEBI:60628"/>
        <dbReference type="EC" id="3.2.1.113"/>
    </reaction>
</comment>
<evidence type="ECO:0000256" key="3">
    <source>
        <dbReference type="ARBA" id="ARBA00007658"/>
    </source>
</evidence>
<feature type="binding site" evidence="10">
    <location>
        <position position="2289"/>
    </location>
    <ligand>
        <name>Ca(2+)</name>
        <dbReference type="ChEBI" id="CHEBI:29108"/>
    </ligand>
</feature>
<dbReference type="Pfam" id="PF00071">
    <property type="entry name" value="Ras"/>
    <property type="match status" value="1"/>
</dbReference>
<dbReference type="InterPro" id="IPR001382">
    <property type="entry name" value="Glyco_hydro_47"/>
</dbReference>
<evidence type="ECO:0000313" key="14">
    <source>
        <dbReference type="EMBL" id="RXW13943.1"/>
    </source>
</evidence>
<dbReference type="SMART" id="SM00174">
    <property type="entry name" value="RHO"/>
    <property type="match status" value="1"/>
</dbReference>
<dbReference type="Gene3D" id="1.50.10.10">
    <property type="match status" value="1"/>
</dbReference>
<feature type="compositionally biased region" description="Polar residues" evidence="13">
    <location>
        <begin position="1715"/>
        <end position="1726"/>
    </location>
</feature>
<sequence>MDVNPDDLPPDGMPTPNWKDLFNEIKEILSTRLQKLDIAIAATLKIVEETGESSTFATLQALDCTMRAYRARFLASGKVHDFYEALALGGRCNSVHAKTFQRIDSSSDTAEKEKIMESGSGHEALEKVVREFFADLPASSLQKVVLSSMDYWLEVFQTLQKPDCTIDVEEASAALIDLSKALLLQFHSTKEASILDALLACFLDASDFFPVGLPGMSNRRMQLFTHFLLLDETRCSVVSEPKDVRYVHYYQYPQNRPQSSVVPMGIMLQASRAHLGRYEDTKERHDLDFTVRLLAYLLNHPRLDSTSDLWDSMQEQVVQLAESYYKTLPDLTILTDKEKYALLHSQNIAYETLLHWSFVALVSRYHTTSGEYQLGSGQAEAVMGKMVQRLSLPPPDHPALLSMMDHFATTFVEQFMSKPDQTTIQSALQTLQQVAPPSLPTYPWLSLVKAFRNQHEKDQEVSHLNEASTILSACSEHFSQKDSSKIDILHRWATLKLDLFEVAGNPEDLEVCVKLYEECIRTGDELGIQQPAVLSKLAIALVWKYKLSGGESLLTEAVDLCRKAKSILSFKDEEKRTVFGNLCHCLRTRFYSSKGDPMDLKEAEELATEMASFEANSGNDPLSPIITRGSILWSHFDSQGTEAYLDEALTMFQQATPLVDGRLDWVAQQYSNLYAVCLMSRFEREGRPEDLETATKLHERTLALRRNRHTLRAETLTNLAYCRLNQFQETGNRQLLDESIEMYREAIDCRPFPHYERPSSLTNLARALQVRCRFTNRTEDVLESLRLARQAVEMYTGQHPWRLPALNNLVGPLLLSFQAEQKPTYLKEAIEIATEVLEGRSQLDSHPVRLASLHNLASLLLLQCPFLQKQDHNLQRAISMQTEVVDSVPPNHPLRSQFHENLATMLLARFEQSKERSDILKAIKSTEQALELEPSPHLRRFLLLEQRANLLQTQYSECEPSNQGLLQEVMDAFKEAVSYTFSSPSQRLTACQRWVFSAESTGHPSILLAHRTRLLLLHELVNLTPGSRERQELLLSGTDGMARAAALCFIEAGKLEEAIELLELGRAVFWTQMLKLRTPLDLLQLADPSLARKWKEVSSALELAFHRNASPLILNADDKTKLQQQQEIATVNRMTDSLDKVLAEIRKLKGFEQFLKPRSFESIRRAVKRWPVVFLIPGESYSYALVLTSTDLHKVTLHKASQTRIKTLLQKMQEATGAFDGRLDDPEREVVDAPETRELESRLENSDTTERGIRPALRVLGKNPLQTILRTLWADVAQPIIEVLGYKKSETPPILRWCPVGIFGFLPLHAAGVYDGASREIDCVSEYVTSSYVPAIEVLVQDGEEDSKYGASLEESMLAVVEKSLPATITEIEAVEKIVEKQDIRFIKLGTSATCQATVARVVESLPKARIAHFACHGKQDAEMPTVKLVVVGSSGVGKTSLRGQYISGRFSNGYRATIGADFITKTLPHPTNPEDSVVLQIWDTAGQERFSSLSNAFFRGADAALLMFDVNAPDTMVALKKWWSEFKERAPLDEGDVGDYCCVVVGNKIDLRDGDGPCVSESEALSFLDELVPPSSPCPPPIEVLSSPIINPGRASSISLPPSSPEARSQAIPFNHGTSSSSPKHSLARSRTRSPSRYYGTATSTKTTLTIYHTPSSSLFDSFYSARESPEPGPSSPTASSFTTRRRRQTKSSTGSGSSSSAVTITPSLFARGQPSSSTSDTVITPTDERGRGLNTPSRAPLPAPPERGPKLFFTSAKTGEGVSEVFEYIAQRVIRKWAYEEQMDARLLHYRDPSGDDTIRLGLKNTQGKRSMIFARKEEVRRSFLHAWDGYLTKAFPNDEVLPVSGRSSNKFNGWAVTLVDSLDTMWLMGLEDEFKAAVKSIKRQKFVHSTSNFAPFFETIIRYLGGYLSAYALSGERVLLSLADDLGSRLLPAFNTKTIGFPAGSINPANGDIGDATRAGTTMLLAELASCQLEYKYLSKLTGRPEYYERVENVMTHLYAADQYHGLFPERWLFNGSANDRHYTAGGGTDSAYEYFLKQYLLTGDLKAKEQYLKSTEGMINKMLFVTPERGLLYLTDIFGPEEKPDDQLEHLSCFLPGVLALGAQQLEDLPPKTKQLHQWAAEGLAYTCWVLYADQRSGLGPDNAKMVNGGRWVDKLKKWEEEGARGKPPGLQAPPPEKDQTKRDYFYSSWRGTWLMRPETIESIYLMWKTTGDKVWRERGYAIYQAIEKHTKTNFGYSSVSTVDSSAPALTDDMPSYFLAETLKYLYLLFDDDDAIDLDRWVFNTEAHPLPVFTWDEEERAAFNITTAPAR</sequence>
<organism evidence="14 15">
    <name type="scientific">Candolleomyces aberdarensis</name>
    <dbReference type="NCBI Taxonomy" id="2316362"/>
    <lineage>
        <taxon>Eukaryota</taxon>
        <taxon>Fungi</taxon>
        <taxon>Dikarya</taxon>
        <taxon>Basidiomycota</taxon>
        <taxon>Agaricomycotina</taxon>
        <taxon>Agaricomycetes</taxon>
        <taxon>Agaricomycetidae</taxon>
        <taxon>Agaricales</taxon>
        <taxon>Agaricineae</taxon>
        <taxon>Psathyrellaceae</taxon>
        <taxon>Candolleomyces</taxon>
    </lineage>
</organism>
<dbReference type="GO" id="GO:0036503">
    <property type="term" value="P:ERAD pathway"/>
    <property type="evidence" value="ECO:0007669"/>
    <property type="project" value="UniProtKB-ARBA"/>
</dbReference>
<dbReference type="EC" id="3.2.1.-" evidence="12"/>
<dbReference type="InterPro" id="IPR001806">
    <property type="entry name" value="Small_GTPase"/>
</dbReference>
<name>A0A4Q2D3R8_9AGAR</name>
<evidence type="ECO:0000256" key="4">
    <source>
        <dbReference type="ARBA" id="ARBA00022723"/>
    </source>
</evidence>
<dbReference type="Gene3D" id="1.25.40.10">
    <property type="entry name" value="Tetratricopeptide repeat domain"/>
    <property type="match status" value="2"/>
</dbReference>
<dbReference type="STRING" id="2316362.A0A4Q2D3R8"/>
<dbReference type="Gene3D" id="3.40.50.300">
    <property type="entry name" value="P-loop containing nucleotide triphosphate hydrolases"/>
    <property type="match status" value="1"/>
</dbReference>
<dbReference type="PRINTS" id="PR00747">
    <property type="entry name" value="GLYHDRLASE47"/>
</dbReference>
<comment type="cofactor">
    <cofactor evidence="1 10">
        <name>Ca(2+)</name>
        <dbReference type="ChEBI" id="CHEBI:29108"/>
    </cofactor>
</comment>
<dbReference type="InterPro" id="IPR005225">
    <property type="entry name" value="Small_GTP-bd"/>
</dbReference>
<evidence type="ECO:0000256" key="12">
    <source>
        <dbReference type="RuleBase" id="RU361193"/>
    </source>
</evidence>
<evidence type="ECO:0000313" key="15">
    <source>
        <dbReference type="Proteomes" id="UP000290288"/>
    </source>
</evidence>
<evidence type="ECO:0000256" key="8">
    <source>
        <dbReference type="ARBA" id="ARBA00047669"/>
    </source>
</evidence>
<reference evidence="14 15" key="1">
    <citation type="submission" date="2019-01" db="EMBL/GenBank/DDBJ databases">
        <title>Draft genome sequence of Psathyrella aberdarensis IHI B618.</title>
        <authorList>
            <person name="Buettner E."/>
            <person name="Kellner H."/>
        </authorList>
    </citation>
    <scope>NUCLEOTIDE SEQUENCE [LARGE SCALE GENOMIC DNA]</scope>
    <source>
        <strain evidence="14 15">IHI B618</strain>
    </source>
</reference>
<dbReference type="InterPro" id="IPR027417">
    <property type="entry name" value="P-loop_NTPase"/>
</dbReference>
<dbReference type="GO" id="GO:0016020">
    <property type="term" value="C:membrane"/>
    <property type="evidence" value="ECO:0007669"/>
    <property type="project" value="InterPro"/>
</dbReference>
<evidence type="ECO:0000256" key="7">
    <source>
        <dbReference type="ARBA" id="ARBA00023157"/>
    </source>
</evidence>
<dbReference type="PANTHER" id="PTHR11742:SF55">
    <property type="entry name" value="ENDOPLASMIC RETICULUM MANNOSYL-OLIGOSACCHARIDE 1,2-ALPHA-MANNOSIDASE"/>
    <property type="match status" value="1"/>
</dbReference>
<feature type="region of interest" description="Disordered" evidence="13">
    <location>
        <begin position="1664"/>
        <end position="1750"/>
    </location>
</feature>
<dbReference type="SMART" id="SM00175">
    <property type="entry name" value="RAB"/>
    <property type="match status" value="1"/>
</dbReference>
<feature type="region of interest" description="Disordered" evidence="13">
    <location>
        <begin position="1596"/>
        <end position="1642"/>
    </location>
</feature>
<dbReference type="CDD" id="cd00154">
    <property type="entry name" value="Rab"/>
    <property type="match status" value="1"/>
</dbReference>
<evidence type="ECO:0000256" key="5">
    <source>
        <dbReference type="ARBA" id="ARBA00022801"/>
    </source>
</evidence>
<dbReference type="InterPro" id="IPR012341">
    <property type="entry name" value="6hp_glycosidase-like_sf"/>
</dbReference>
<comment type="similarity">
    <text evidence="3 12">Belongs to the glycosyl hydrolase 47 family.</text>
</comment>